<sequence>MTTTGTAHGDLTPHLVATSIWSDDLLLAAGLPLVDVPLVSVGGGPGSLALVDQLRRRAVPPHSLRVLSNLEVPWQTFEHLARVSQATVNDPMVDDVVTGLRRDHDRVGYPAMLTRGTVRMTRRRAGGGYFTVLTPGPGPSPRSGAPRRVVFRSRFVHLSLGHPGLRMQPDLVRYRADTGDQHRVVHSLEGHEHVYREVAARRCTVVVRGDGPDAARVLRRLAADRAARHTEVRIVHLAGPDRPGDDLPRGRKEGWYRAIRGDAQLVRARGTRLTLLLRPPTGGSPLEITGDFLVDCAGPDPDVSGHRVVADLLEHSGARRNSLNHLAVEPTGEVSGTRTYGGRLYAGGAATRSERTPDADTFDGLRRAARHIADDLAQQGFCARRTPFRLRRRRS</sequence>
<accession>A0ABT9P7L8</accession>
<dbReference type="RefSeq" id="WP_307246136.1">
    <property type="nucleotide sequence ID" value="NZ_JAUSQZ010000001.1"/>
</dbReference>
<dbReference type="Proteomes" id="UP001235712">
    <property type="component" value="Unassembled WGS sequence"/>
</dbReference>
<name>A0ABT9P7L8_9ACTN</name>
<organism evidence="1 2">
    <name type="scientific">Kineosporia succinea</name>
    <dbReference type="NCBI Taxonomy" id="84632"/>
    <lineage>
        <taxon>Bacteria</taxon>
        <taxon>Bacillati</taxon>
        <taxon>Actinomycetota</taxon>
        <taxon>Actinomycetes</taxon>
        <taxon>Kineosporiales</taxon>
        <taxon>Kineosporiaceae</taxon>
        <taxon>Kineosporia</taxon>
    </lineage>
</organism>
<dbReference type="EMBL" id="JAUSQZ010000001">
    <property type="protein sequence ID" value="MDP9828693.1"/>
    <property type="molecule type" value="Genomic_DNA"/>
</dbReference>
<proteinExistence type="predicted"/>
<keyword evidence="2" id="KW-1185">Reference proteome</keyword>
<reference evidence="1 2" key="1">
    <citation type="submission" date="2023-07" db="EMBL/GenBank/DDBJ databases">
        <title>Sequencing the genomes of 1000 actinobacteria strains.</title>
        <authorList>
            <person name="Klenk H.-P."/>
        </authorList>
    </citation>
    <scope>NUCLEOTIDE SEQUENCE [LARGE SCALE GENOMIC DNA]</scope>
    <source>
        <strain evidence="1 2">DSM 44388</strain>
    </source>
</reference>
<gene>
    <name evidence="1" type="ORF">J2S57_004442</name>
</gene>
<comment type="caution">
    <text evidence="1">The sequence shown here is derived from an EMBL/GenBank/DDBJ whole genome shotgun (WGS) entry which is preliminary data.</text>
</comment>
<evidence type="ECO:0000313" key="2">
    <source>
        <dbReference type="Proteomes" id="UP001235712"/>
    </source>
</evidence>
<protein>
    <submittedName>
        <fullName evidence="1">Uncharacterized protein</fullName>
    </submittedName>
</protein>
<evidence type="ECO:0000313" key="1">
    <source>
        <dbReference type="EMBL" id="MDP9828693.1"/>
    </source>
</evidence>